<dbReference type="Pfam" id="PF02518">
    <property type="entry name" value="HATPase_c"/>
    <property type="match status" value="1"/>
</dbReference>
<keyword evidence="4" id="KW-0808">Transferase</keyword>
<feature type="transmembrane region" description="Helical" evidence="9">
    <location>
        <begin position="160"/>
        <end position="189"/>
    </location>
</feature>
<dbReference type="SUPFAM" id="SSF55874">
    <property type="entry name" value="ATPase domain of HSP90 chaperone/DNA topoisomerase II/histidine kinase"/>
    <property type="match status" value="1"/>
</dbReference>
<dbReference type="Pfam" id="PF07730">
    <property type="entry name" value="HisKA_3"/>
    <property type="match status" value="1"/>
</dbReference>
<organism evidence="11 12">
    <name type="scientific">Kribbella pittospori</name>
    <dbReference type="NCBI Taxonomy" id="722689"/>
    <lineage>
        <taxon>Bacteria</taxon>
        <taxon>Bacillati</taxon>
        <taxon>Actinomycetota</taxon>
        <taxon>Actinomycetes</taxon>
        <taxon>Propionibacteriales</taxon>
        <taxon>Kribbellaceae</taxon>
        <taxon>Kribbella</taxon>
    </lineage>
</organism>
<feature type="transmembrane region" description="Helical" evidence="9">
    <location>
        <begin position="228"/>
        <end position="249"/>
    </location>
</feature>
<dbReference type="EMBL" id="SJKB01000037">
    <property type="protein sequence ID" value="TCC45483.1"/>
    <property type="molecule type" value="Genomic_DNA"/>
</dbReference>
<comment type="caution">
    <text evidence="11">The sequence shown here is derived from an EMBL/GenBank/DDBJ whole genome shotgun (WGS) entry which is preliminary data.</text>
</comment>
<evidence type="ECO:0000256" key="6">
    <source>
        <dbReference type="ARBA" id="ARBA00022777"/>
    </source>
</evidence>
<dbReference type="InterPro" id="IPR011712">
    <property type="entry name" value="Sig_transdc_His_kin_sub3_dim/P"/>
</dbReference>
<dbReference type="GO" id="GO:0005524">
    <property type="term" value="F:ATP binding"/>
    <property type="evidence" value="ECO:0007669"/>
    <property type="project" value="UniProtKB-KW"/>
</dbReference>
<dbReference type="Gene3D" id="3.30.565.10">
    <property type="entry name" value="Histidine kinase-like ATPase, C-terminal domain"/>
    <property type="match status" value="1"/>
</dbReference>
<proteinExistence type="predicted"/>
<dbReference type="OrthoDB" id="227596at2"/>
<keyword evidence="6 11" id="KW-0418">Kinase</keyword>
<evidence type="ECO:0000256" key="9">
    <source>
        <dbReference type="SAM" id="Phobius"/>
    </source>
</evidence>
<dbReference type="AlphaFoldDB" id="A0A4R0JEW4"/>
<protein>
    <recommendedName>
        <fullName evidence="2">histidine kinase</fullName>
        <ecNumber evidence="2">2.7.13.3</ecNumber>
    </recommendedName>
</protein>
<keyword evidence="7" id="KW-0067">ATP-binding</keyword>
<evidence type="ECO:0000256" key="8">
    <source>
        <dbReference type="ARBA" id="ARBA00023012"/>
    </source>
</evidence>
<keyword evidence="8" id="KW-0902">Two-component regulatory system</keyword>
<feature type="transmembrane region" description="Helical" evidence="9">
    <location>
        <begin position="201"/>
        <end position="222"/>
    </location>
</feature>
<gene>
    <name evidence="11" type="ORF">E0H73_44685</name>
</gene>
<evidence type="ECO:0000256" key="5">
    <source>
        <dbReference type="ARBA" id="ARBA00022741"/>
    </source>
</evidence>
<dbReference type="GO" id="GO:0000155">
    <property type="term" value="F:phosphorelay sensor kinase activity"/>
    <property type="evidence" value="ECO:0007669"/>
    <property type="project" value="InterPro"/>
</dbReference>
<evidence type="ECO:0000256" key="2">
    <source>
        <dbReference type="ARBA" id="ARBA00012438"/>
    </source>
</evidence>
<keyword evidence="3" id="KW-0597">Phosphoprotein</keyword>
<keyword evidence="9" id="KW-0812">Transmembrane</keyword>
<dbReference type="EC" id="2.7.13.3" evidence="2"/>
<evidence type="ECO:0000256" key="3">
    <source>
        <dbReference type="ARBA" id="ARBA00022553"/>
    </source>
</evidence>
<dbReference type="InterPro" id="IPR036890">
    <property type="entry name" value="HATPase_C_sf"/>
</dbReference>
<evidence type="ECO:0000259" key="10">
    <source>
        <dbReference type="SMART" id="SM00387"/>
    </source>
</evidence>
<dbReference type="GO" id="GO:0046983">
    <property type="term" value="F:protein dimerization activity"/>
    <property type="evidence" value="ECO:0007669"/>
    <property type="project" value="InterPro"/>
</dbReference>
<feature type="transmembrane region" description="Helical" evidence="9">
    <location>
        <begin position="94"/>
        <end position="112"/>
    </location>
</feature>
<dbReference type="RefSeq" id="WP_131367286.1">
    <property type="nucleotide sequence ID" value="NZ_SJKB01000037.1"/>
</dbReference>
<dbReference type="InterPro" id="IPR003594">
    <property type="entry name" value="HATPase_dom"/>
</dbReference>
<evidence type="ECO:0000313" key="12">
    <source>
        <dbReference type="Proteomes" id="UP000291144"/>
    </source>
</evidence>
<feature type="transmembrane region" description="Helical" evidence="9">
    <location>
        <begin position="64"/>
        <end position="88"/>
    </location>
</feature>
<keyword evidence="9" id="KW-0472">Membrane</keyword>
<comment type="catalytic activity">
    <reaction evidence="1">
        <text>ATP + protein L-histidine = ADP + protein N-phospho-L-histidine.</text>
        <dbReference type="EC" id="2.7.13.3"/>
    </reaction>
</comment>
<evidence type="ECO:0000313" key="11">
    <source>
        <dbReference type="EMBL" id="TCC45483.1"/>
    </source>
</evidence>
<feature type="domain" description="Histidine kinase/HSP90-like ATPase" evidence="10">
    <location>
        <begin position="554"/>
        <end position="644"/>
    </location>
</feature>
<feature type="transmembrane region" description="Helical" evidence="9">
    <location>
        <begin position="34"/>
        <end position="52"/>
    </location>
</feature>
<sequence length="645" mass="67062">MGVVIGVLAVVAGLAGAGVHAVNAAAGRTMEPSFWLMEVAAAVAYGLAGLLLRSSGARRIQILLGVIALTQGLALLGSEVGLLTGGSWATWLGAWLWAPGYVAIAVLLPVVLPDGRPLSRFGLWLSGATVVVIAVTWALTPYDRQDFPEALRSETNPVGVAVAGGPAVVAGIGVLLLVAVIAGCASLVIRWRRAADLERQQLKWVLVGYACTIALFAVARLVPAGVTGVVAGLAMLPLPVAIGIAVMRHGLWDVDVVISRALVYGALSTLVVGLYAATVWLVGDRLGASTGTPIVATTVVALAALPLRTWLQRHVNRLVHGDVDEPYAVLARLGARLAAATTPDDLSERVLPSVVEQVARSLRAQGATITLRDGLVASYGDGPGTATSVELEYAGDNFGRLTVTRSTEFDAHELRALDQLAAQAAVAAHTVLLARESQRAREAVVVAREEERRRLRRDLHDGVGPSLAALALHVETARDLAADDPDATRQLLDRLVPRLNAAVADVRALVHELRPPMLDELGLATAVRELADRLSTGTTTVRVTAAEIAGLPAAVEVAAYHIAGEATGNAVRHAAAGNVAVRLWEADGCVGVEVSDDGRGLPDRIEAGVGTSSMRERAEELGGQLHIQSGSSGTTVTALLPKGAP</sequence>
<keyword evidence="12" id="KW-1185">Reference proteome</keyword>
<dbReference type="Proteomes" id="UP000291144">
    <property type="component" value="Unassembled WGS sequence"/>
</dbReference>
<reference evidence="11 12" key="1">
    <citation type="submission" date="2019-02" db="EMBL/GenBank/DDBJ databases">
        <title>Kribbella capetownensis sp. nov. and Kribbella speibonae sp. nov., isolated from soil.</title>
        <authorList>
            <person name="Curtis S.M."/>
            <person name="Norton I."/>
            <person name="Everest G.J."/>
            <person name="Meyers P.R."/>
        </authorList>
    </citation>
    <scope>NUCLEOTIDE SEQUENCE [LARGE SCALE GENOMIC DNA]</scope>
    <source>
        <strain evidence="11 12">NRRL B-24813</strain>
    </source>
</reference>
<dbReference type="GO" id="GO:0016020">
    <property type="term" value="C:membrane"/>
    <property type="evidence" value="ECO:0007669"/>
    <property type="project" value="InterPro"/>
</dbReference>
<evidence type="ECO:0000256" key="7">
    <source>
        <dbReference type="ARBA" id="ARBA00022840"/>
    </source>
</evidence>
<feature type="transmembrane region" description="Helical" evidence="9">
    <location>
        <begin position="121"/>
        <end position="140"/>
    </location>
</feature>
<dbReference type="SMART" id="SM00387">
    <property type="entry name" value="HATPase_c"/>
    <property type="match status" value="1"/>
</dbReference>
<feature type="transmembrane region" description="Helical" evidence="9">
    <location>
        <begin position="261"/>
        <end position="282"/>
    </location>
</feature>
<accession>A0A4R0JEW4</accession>
<dbReference type="PANTHER" id="PTHR24421:SF10">
    <property type="entry name" value="NITRATE_NITRITE SENSOR PROTEIN NARQ"/>
    <property type="match status" value="1"/>
</dbReference>
<dbReference type="Gene3D" id="1.20.5.1930">
    <property type="match status" value="1"/>
</dbReference>
<name>A0A4R0JEW4_9ACTN</name>
<dbReference type="InterPro" id="IPR050482">
    <property type="entry name" value="Sensor_HK_TwoCompSys"/>
</dbReference>
<evidence type="ECO:0000256" key="1">
    <source>
        <dbReference type="ARBA" id="ARBA00000085"/>
    </source>
</evidence>
<keyword evidence="9" id="KW-1133">Transmembrane helix</keyword>
<evidence type="ECO:0000256" key="4">
    <source>
        <dbReference type="ARBA" id="ARBA00022679"/>
    </source>
</evidence>
<dbReference type="PANTHER" id="PTHR24421">
    <property type="entry name" value="NITRATE/NITRITE SENSOR PROTEIN NARX-RELATED"/>
    <property type="match status" value="1"/>
</dbReference>
<dbReference type="CDD" id="cd16917">
    <property type="entry name" value="HATPase_UhpB-NarQ-NarX-like"/>
    <property type="match status" value="1"/>
</dbReference>
<keyword evidence="5" id="KW-0547">Nucleotide-binding</keyword>